<keyword evidence="2" id="KW-1185">Reference proteome</keyword>
<evidence type="ECO:0000313" key="2">
    <source>
        <dbReference type="Proteomes" id="UP000652567"/>
    </source>
</evidence>
<keyword evidence="1" id="KW-0378">Hydrolase</keyword>
<sequence>MTVTWFNQGVLHVEITAQLPVQHPLLAISDAELKDDLAVDQVLQAIESNYQQGYEASASIEEELNGIVFGGRGDPLLKPDVLLAAVEEFKLHRHGVPVAVASFGLVGEPDMQSLAVSLADAGVETLQFFLPAGNPSAYARLLQVEPALFNRLCQFIEVCVAANLRVECFTHTDLQQSAGECRALALALGAVSFEVRELASTAQD</sequence>
<name>A0A928V4A7_9GAMM</name>
<reference evidence="1" key="1">
    <citation type="submission" date="2018-07" db="EMBL/GenBank/DDBJ databases">
        <title>Genome assembly of strain Ka43.</title>
        <authorList>
            <person name="Kukolya J."/>
            <person name="Nagy I."/>
            <person name="Horvath B."/>
            <person name="Toth A."/>
        </authorList>
    </citation>
    <scope>NUCLEOTIDE SEQUENCE</scope>
    <source>
        <strain evidence="1">KB43</strain>
    </source>
</reference>
<dbReference type="Proteomes" id="UP000652567">
    <property type="component" value="Unassembled WGS sequence"/>
</dbReference>
<comment type="caution">
    <text evidence="1">The sequence shown here is derived from an EMBL/GenBank/DDBJ whole genome shotgun (WGS) entry which is preliminary data.</text>
</comment>
<organism evidence="1 2">
    <name type="scientific">Cellvibrio polysaccharolyticus</name>
    <dbReference type="NCBI Taxonomy" id="2082724"/>
    <lineage>
        <taxon>Bacteria</taxon>
        <taxon>Pseudomonadati</taxon>
        <taxon>Pseudomonadota</taxon>
        <taxon>Gammaproteobacteria</taxon>
        <taxon>Cellvibrionales</taxon>
        <taxon>Cellvibrionaceae</taxon>
        <taxon>Cellvibrio</taxon>
    </lineage>
</organism>
<proteinExistence type="predicted"/>
<gene>
    <name evidence="1" type="ORF">C4F51_07040</name>
</gene>
<dbReference type="Gene3D" id="3.20.20.70">
    <property type="entry name" value="Aldolase class I"/>
    <property type="match status" value="1"/>
</dbReference>
<dbReference type="InterPro" id="IPR058240">
    <property type="entry name" value="rSAM_sf"/>
</dbReference>
<evidence type="ECO:0000313" key="1">
    <source>
        <dbReference type="EMBL" id="MBE8716945.1"/>
    </source>
</evidence>
<protein>
    <submittedName>
        <fullName evidence="1">Hydrolase TatD</fullName>
    </submittedName>
</protein>
<accession>A0A928V4A7</accession>
<dbReference type="SUPFAM" id="SSF102114">
    <property type="entry name" value="Radical SAM enzymes"/>
    <property type="match status" value="1"/>
</dbReference>
<dbReference type="EMBL" id="PRDL01000001">
    <property type="protein sequence ID" value="MBE8716945.1"/>
    <property type="molecule type" value="Genomic_DNA"/>
</dbReference>
<dbReference type="InterPro" id="IPR013785">
    <property type="entry name" value="Aldolase_TIM"/>
</dbReference>
<dbReference type="AlphaFoldDB" id="A0A928V4A7"/>
<dbReference type="RefSeq" id="WP_193908413.1">
    <property type="nucleotide sequence ID" value="NZ_PRDL01000001.1"/>
</dbReference>
<dbReference type="GO" id="GO:0016787">
    <property type="term" value="F:hydrolase activity"/>
    <property type="evidence" value="ECO:0007669"/>
    <property type="project" value="UniProtKB-KW"/>
</dbReference>